<sequence length="51" mass="6451">MYWKFKLIKDYEWKCKEKTNIIEKDLDFYDDENKLRLQIFENGIIRVKEGY</sequence>
<reference evidence="1" key="1">
    <citation type="journal article" date="2014" name="Front. Microbiol.">
        <title>High frequency of phylogenetically diverse reductive dehalogenase-homologous genes in deep subseafloor sedimentary metagenomes.</title>
        <authorList>
            <person name="Kawai M."/>
            <person name="Futagami T."/>
            <person name="Toyoda A."/>
            <person name="Takaki Y."/>
            <person name="Nishi S."/>
            <person name="Hori S."/>
            <person name="Arai W."/>
            <person name="Tsubouchi T."/>
            <person name="Morono Y."/>
            <person name="Uchiyama I."/>
            <person name="Ito T."/>
            <person name="Fujiyama A."/>
            <person name="Inagaki F."/>
            <person name="Takami H."/>
        </authorList>
    </citation>
    <scope>NUCLEOTIDE SEQUENCE</scope>
    <source>
        <strain evidence="1">Expedition CK06-06</strain>
    </source>
</reference>
<dbReference type="EMBL" id="BARS01031286">
    <property type="protein sequence ID" value="GAG16461.1"/>
    <property type="molecule type" value="Genomic_DNA"/>
</dbReference>
<gene>
    <name evidence="1" type="ORF">S01H1_48707</name>
</gene>
<name>X0WUT3_9ZZZZ</name>
<accession>X0WUT3</accession>
<organism evidence="1">
    <name type="scientific">marine sediment metagenome</name>
    <dbReference type="NCBI Taxonomy" id="412755"/>
    <lineage>
        <taxon>unclassified sequences</taxon>
        <taxon>metagenomes</taxon>
        <taxon>ecological metagenomes</taxon>
    </lineage>
</organism>
<dbReference type="AlphaFoldDB" id="X0WUT3"/>
<comment type="caution">
    <text evidence="1">The sequence shown here is derived from an EMBL/GenBank/DDBJ whole genome shotgun (WGS) entry which is preliminary data.</text>
</comment>
<evidence type="ECO:0000313" key="1">
    <source>
        <dbReference type="EMBL" id="GAG16461.1"/>
    </source>
</evidence>
<feature type="non-terminal residue" evidence="1">
    <location>
        <position position="51"/>
    </location>
</feature>
<protein>
    <submittedName>
        <fullName evidence="1">Uncharacterized protein</fullName>
    </submittedName>
</protein>
<proteinExistence type="predicted"/>